<accession>A0A0U1D9F1</accession>
<protein>
    <recommendedName>
        <fullName evidence="4">Helix-turn-helix domain-containing protein</fullName>
    </recommendedName>
</protein>
<gene>
    <name evidence="2" type="ORF">BN970_02147</name>
</gene>
<evidence type="ECO:0000256" key="1">
    <source>
        <dbReference type="SAM" id="MobiDB-lite"/>
    </source>
</evidence>
<evidence type="ECO:0000313" key="2">
    <source>
        <dbReference type="EMBL" id="CQD10791.1"/>
    </source>
</evidence>
<feature type="region of interest" description="Disordered" evidence="1">
    <location>
        <begin position="71"/>
        <end position="109"/>
    </location>
</feature>
<dbReference type="RefSeq" id="WP_085142507.1">
    <property type="nucleotide sequence ID" value="NZ_JACKVA010000034.1"/>
</dbReference>
<name>A0A0U1D9F1_9MYCO</name>
<reference evidence="2 3" key="1">
    <citation type="submission" date="2015-03" db="EMBL/GenBank/DDBJ databases">
        <authorList>
            <person name="Murphy D."/>
        </authorList>
    </citation>
    <scope>NUCLEOTIDE SEQUENCE [LARGE SCALE GENOMIC DNA]</scope>
    <source>
        <strain evidence="2 3">D16</strain>
    </source>
</reference>
<dbReference type="PROSITE" id="PS51257">
    <property type="entry name" value="PROKAR_LIPOPROTEIN"/>
    <property type="match status" value="1"/>
</dbReference>
<sequence>MNDWKATSAKLGGISRTMVFQLWASGTLASCRIGKRRFSSDQQIDAFIAKLEGAAVMHPNVDQLARDQLDDHNLVDREPAGDDETAPEIPVRQHRAGAVRPTQFSHESR</sequence>
<feature type="compositionally biased region" description="Basic and acidic residues" evidence="1">
    <location>
        <begin position="71"/>
        <end position="80"/>
    </location>
</feature>
<dbReference type="EMBL" id="CTEF01000001">
    <property type="protein sequence ID" value="CQD10791.1"/>
    <property type="molecule type" value="Genomic_DNA"/>
</dbReference>
<evidence type="ECO:0008006" key="4">
    <source>
        <dbReference type="Google" id="ProtNLM"/>
    </source>
</evidence>
<evidence type="ECO:0000313" key="3">
    <source>
        <dbReference type="Proteomes" id="UP000182227"/>
    </source>
</evidence>
<proteinExistence type="predicted"/>
<organism evidence="2 3">
    <name type="scientific">Mycolicibacterium conceptionense</name>
    <dbReference type="NCBI Taxonomy" id="451644"/>
    <lineage>
        <taxon>Bacteria</taxon>
        <taxon>Bacillati</taxon>
        <taxon>Actinomycetota</taxon>
        <taxon>Actinomycetes</taxon>
        <taxon>Mycobacteriales</taxon>
        <taxon>Mycobacteriaceae</taxon>
        <taxon>Mycolicibacterium</taxon>
    </lineage>
</organism>
<dbReference type="Proteomes" id="UP000182227">
    <property type="component" value="Unassembled WGS sequence"/>
</dbReference>
<dbReference type="GeneID" id="44299328"/>
<dbReference type="AlphaFoldDB" id="A0A0U1D9F1"/>